<gene>
    <name evidence="2" type="ORF">SAMN05444366_0317</name>
</gene>
<dbReference type="AlphaFoldDB" id="A0A1M6ZLH8"/>
<evidence type="ECO:0000259" key="1">
    <source>
        <dbReference type="Pfam" id="PF07007"/>
    </source>
</evidence>
<dbReference type="PANTHER" id="PTHR39176">
    <property type="entry name" value="PERIPLASMIC PROTEIN-RELATED"/>
    <property type="match status" value="1"/>
</dbReference>
<keyword evidence="3" id="KW-1185">Reference proteome</keyword>
<dbReference type="Pfam" id="PF07007">
    <property type="entry name" value="LprI"/>
    <property type="match status" value="1"/>
</dbReference>
<name>A0A1M6ZLH8_9FLAO</name>
<dbReference type="PANTHER" id="PTHR39176:SF1">
    <property type="entry name" value="PERIPLASMIC PROTEIN"/>
    <property type="match status" value="1"/>
</dbReference>
<dbReference type="Gene3D" id="1.20.1270.180">
    <property type="match status" value="1"/>
</dbReference>
<protein>
    <submittedName>
        <fullName evidence="2">Uncharacterized conserved protein YecT, DUF1311 family</fullName>
    </submittedName>
</protein>
<evidence type="ECO:0000313" key="3">
    <source>
        <dbReference type="Proteomes" id="UP000184121"/>
    </source>
</evidence>
<dbReference type="InterPro" id="IPR009739">
    <property type="entry name" value="LprI-like_N"/>
</dbReference>
<proteinExistence type="predicted"/>
<sequence length="148" mass="17677">MQSIPAMRKYSNKTSLFSILFLISFHSYSQENKAIQKLDTELQKCLDDTQNNMLNCTQVYYTKIDEQLNITYKKIRTNLSKPEQEKLKTQQLAWLKKRDQYFKKVKAETTKELDGENESQDYRMICSHKNALFVRDRIIELEKTYSKN</sequence>
<dbReference type="STRING" id="29534.SAMN05444366_0317"/>
<dbReference type="Proteomes" id="UP000184121">
    <property type="component" value="Unassembled WGS sequence"/>
</dbReference>
<evidence type="ECO:0000313" key="2">
    <source>
        <dbReference type="EMBL" id="SHL31316.1"/>
    </source>
</evidence>
<feature type="domain" description="Lysozyme inhibitor LprI-like N-terminal" evidence="1">
    <location>
        <begin position="48"/>
        <end position="138"/>
    </location>
</feature>
<reference evidence="3" key="1">
    <citation type="submission" date="2016-11" db="EMBL/GenBank/DDBJ databases">
        <authorList>
            <person name="Varghese N."/>
            <person name="Submissions S."/>
        </authorList>
    </citation>
    <scope>NUCLEOTIDE SEQUENCE [LARGE SCALE GENOMIC DNA]</scope>
    <source>
        <strain evidence="3">DSM 1811</strain>
    </source>
</reference>
<dbReference type="EMBL" id="FRBY01000001">
    <property type="protein sequence ID" value="SHL31316.1"/>
    <property type="molecule type" value="Genomic_DNA"/>
</dbReference>
<accession>A0A1M6ZLH8</accession>
<organism evidence="2 3">
    <name type="scientific">Flavobacterium saccharophilum</name>
    <dbReference type="NCBI Taxonomy" id="29534"/>
    <lineage>
        <taxon>Bacteria</taxon>
        <taxon>Pseudomonadati</taxon>
        <taxon>Bacteroidota</taxon>
        <taxon>Flavobacteriia</taxon>
        <taxon>Flavobacteriales</taxon>
        <taxon>Flavobacteriaceae</taxon>
        <taxon>Flavobacterium</taxon>
    </lineage>
</organism>